<keyword evidence="2" id="KW-1185">Reference proteome</keyword>
<evidence type="ECO:0000313" key="1">
    <source>
        <dbReference type="EMBL" id="KAK3720528.1"/>
    </source>
</evidence>
<evidence type="ECO:0000313" key="2">
    <source>
        <dbReference type="Proteomes" id="UP001283361"/>
    </source>
</evidence>
<protein>
    <submittedName>
        <fullName evidence="1">Uncharacterized protein</fullName>
    </submittedName>
</protein>
<name>A0AAE1CNM3_9GAST</name>
<reference evidence="1" key="1">
    <citation type="journal article" date="2023" name="G3 (Bethesda)">
        <title>A reference genome for the long-term kleptoplast-retaining sea slug Elysia crispata morphotype clarki.</title>
        <authorList>
            <person name="Eastman K.E."/>
            <person name="Pendleton A.L."/>
            <person name="Shaikh M.A."/>
            <person name="Suttiyut T."/>
            <person name="Ogas R."/>
            <person name="Tomko P."/>
            <person name="Gavelis G."/>
            <person name="Widhalm J.R."/>
            <person name="Wisecaver J.H."/>
        </authorList>
    </citation>
    <scope>NUCLEOTIDE SEQUENCE</scope>
    <source>
        <strain evidence="1">ECLA1</strain>
    </source>
</reference>
<dbReference type="EMBL" id="JAWDGP010007405">
    <property type="protein sequence ID" value="KAK3720528.1"/>
    <property type="molecule type" value="Genomic_DNA"/>
</dbReference>
<dbReference type="Proteomes" id="UP001283361">
    <property type="component" value="Unassembled WGS sequence"/>
</dbReference>
<proteinExistence type="predicted"/>
<sequence>MNSGCRASKPNGPGDAIVGRRKCEPVWAQGDLTKSVTLGVWLGTVYRAGWDITSSSRRLAAGSGAAVHCACAILGVDWAAGRDRCLMCAGRTWAVSSVHAHPAMLSKHNLRRLELVHCHSWTDLMTENNSSDLRSGCLAS</sequence>
<comment type="caution">
    <text evidence="1">The sequence shown here is derived from an EMBL/GenBank/DDBJ whole genome shotgun (WGS) entry which is preliminary data.</text>
</comment>
<dbReference type="AlphaFoldDB" id="A0AAE1CNM3"/>
<accession>A0AAE1CNM3</accession>
<gene>
    <name evidence="1" type="ORF">RRG08_058415</name>
</gene>
<organism evidence="1 2">
    <name type="scientific">Elysia crispata</name>
    <name type="common">lettuce slug</name>
    <dbReference type="NCBI Taxonomy" id="231223"/>
    <lineage>
        <taxon>Eukaryota</taxon>
        <taxon>Metazoa</taxon>
        <taxon>Spiralia</taxon>
        <taxon>Lophotrochozoa</taxon>
        <taxon>Mollusca</taxon>
        <taxon>Gastropoda</taxon>
        <taxon>Heterobranchia</taxon>
        <taxon>Euthyneura</taxon>
        <taxon>Panpulmonata</taxon>
        <taxon>Sacoglossa</taxon>
        <taxon>Placobranchoidea</taxon>
        <taxon>Plakobranchidae</taxon>
        <taxon>Elysia</taxon>
    </lineage>
</organism>